<dbReference type="Pfam" id="PF02596">
    <property type="entry name" value="DUF169"/>
    <property type="match status" value="1"/>
</dbReference>
<keyword evidence="2" id="KW-1185">Reference proteome</keyword>
<dbReference type="EMBL" id="LGSS01000007">
    <property type="protein sequence ID" value="KNF08395.1"/>
    <property type="molecule type" value="Genomic_DNA"/>
</dbReference>
<gene>
    <name evidence="1" type="ORF">CLPU_7c00230</name>
</gene>
<dbReference type="PANTHER" id="PTHR37954">
    <property type="entry name" value="BLL4979 PROTEIN"/>
    <property type="match status" value="1"/>
</dbReference>
<dbReference type="AlphaFoldDB" id="A0A0L0WAN8"/>
<dbReference type="STRING" id="1503.CLPU_7c00230"/>
<evidence type="ECO:0000313" key="2">
    <source>
        <dbReference type="Proteomes" id="UP000037267"/>
    </source>
</evidence>
<dbReference type="PANTHER" id="PTHR37954:SF3">
    <property type="entry name" value="DUF169 DOMAIN-CONTAINING PROTEIN"/>
    <property type="match status" value="1"/>
</dbReference>
<protein>
    <submittedName>
        <fullName evidence="1">Uncharacterized protein</fullName>
    </submittedName>
</protein>
<sequence>MYNSLCNSKLVQKDITYINHEIYGLEIRPLKDFIEKPDIVIMITNPYQSMRIIQGYTYQLGVHKNIKIAGNQVFCSECTATPYESNDLNISMLCSGTRYFAKWDNNEMTIGIPYNKQVY</sequence>
<dbReference type="InterPro" id="IPR003748">
    <property type="entry name" value="DUF169"/>
</dbReference>
<comment type="caution">
    <text evidence="1">The sequence shown here is derived from an EMBL/GenBank/DDBJ whole genome shotgun (WGS) entry which is preliminary data.</text>
</comment>
<proteinExistence type="predicted"/>
<name>A0A0L0WAN8_GOTPU</name>
<evidence type="ECO:0000313" key="1">
    <source>
        <dbReference type="EMBL" id="KNF08395.1"/>
    </source>
</evidence>
<dbReference type="RefSeq" id="WP_050355234.1">
    <property type="nucleotide sequence ID" value="NZ_LGSS01000007.1"/>
</dbReference>
<reference evidence="2" key="1">
    <citation type="submission" date="2015-07" db="EMBL/GenBank/DDBJ databases">
        <title>Draft genome sequence of the purine-degrading Gottschalkia purinilyticum DSM 1384 (formerly Clostridium purinilyticum).</title>
        <authorList>
            <person name="Poehlein A."/>
            <person name="Schiel-Bengelsdorf B."/>
            <person name="Bengelsdorf F.R."/>
            <person name="Daniel R."/>
            <person name="Duerre P."/>
        </authorList>
    </citation>
    <scope>NUCLEOTIDE SEQUENCE [LARGE SCALE GENOMIC DNA]</scope>
    <source>
        <strain evidence="2">DSM 1384</strain>
    </source>
</reference>
<accession>A0A0L0WAN8</accession>
<dbReference type="Proteomes" id="UP000037267">
    <property type="component" value="Unassembled WGS sequence"/>
</dbReference>
<organism evidence="1 2">
    <name type="scientific">Gottschalkia purinilytica</name>
    <name type="common">Clostridium purinilyticum</name>
    <dbReference type="NCBI Taxonomy" id="1503"/>
    <lineage>
        <taxon>Bacteria</taxon>
        <taxon>Bacillati</taxon>
        <taxon>Bacillota</taxon>
        <taxon>Tissierellia</taxon>
        <taxon>Tissierellales</taxon>
        <taxon>Gottschalkiaceae</taxon>
        <taxon>Gottschalkia</taxon>
    </lineage>
</organism>